<evidence type="ECO:0000313" key="3">
    <source>
        <dbReference type="RefSeq" id="XP_022723820.1"/>
    </source>
</evidence>
<dbReference type="Proteomes" id="UP000515121">
    <property type="component" value="Unplaced"/>
</dbReference>
<feature type="domain" description="Agglutinin" evidence="1">
    <location>
        <begin position="173"/>
        <end position="311"/>
    </location>
</feature>
<dbReference type="GeneID" id="111280671"/>
<dbReference type="SMART" id="SM00791">
    <property type="entry name" value="Agglutinin"/>
    <property type="match status" value="2"/>
</dbReference>
<dbReference type="InterPro" id="IPR036242">
    <property type="entry name" value="Agglutinin_dom_sf"/>
</dbReference>
<dbReference type="Pfam" id="PF07468">
    <property type="entry name" value="Agglutinin"/>
    <property type="match status" value="2"/>
</dbReference>
<reference evidence="3" key="1">
    <citation type="submission" date="2025-08" db="UniProtKB">
        <authorList>
            <consortium name="RefSeq"/>
        </authorList>
    </citation>
    <scope>IDENTIFICATION</scope>
    <source>
        <tissue evidence="3">Fruit stalk</tissue>
    </source>
</reference>
<dbReference type="AlphaFoldDB" id="A0A6P5X5X1"/>
<dbReference type="PANTHER" id="PTHR39244">
    <property type="entry name" value="NATTERIN-4"/>
    <property type="match status" value="1"/>
</dbReference>
<name>A0A6P5X5X1_DURZI</name>
<proteinExistence type="predicted"/>
<dbReference type="InterPro" id="IPR053237">
    <property type="entry name" value="Natterin_C"/>
</dbReference>
<keyword evidence="2" id="KW-1185">Reference proteome</keyword>
<dbReference type="SUPFAM" id="SSF56973">
    <property type="entry name" value="Aerolisin/ETX pore-forming domain"/>
    <property type="match status" value="1"/>
</dbReference>
<dbReference type="Gene3D" id="2.170.15.10">
    <property type="entry name" value="Proaerolysin, chain A, domain 3"/>
    <property type="match status" value="1"/>
</dbReference>
<dbReference type="OrthoDB" id="4948898at2759"/>
<dbReference type="RefSeq" id="XP_022723820.1">
    <property type="nucleotide sequence ID" value="XM_022868085.1"/>
</dbReference>
<dbReference type="CDD" id="cd20216">
    <property type="entry name" value="PFM_HFR-2-like"/>
    <property type="match status" value="1"/>
</dbReference>
<dbReference type="PANTHER" id="PTHR39244:SF5">
    <property type="entry name" value="NATTERIN-3-LIKE"/>
    <property type="match status" value="1"/>
</dbReference>
<evidence type="ECO:0000313" key="2">
    <source>
        <dbReference type="Proteomes" id="UP000515121"/>
    </source>
</evidence>
<gene>
    <name evidence="3" type="primary">LOC111280671</name>
</gene>
<dbReference type="KEGG" id="dzi:111280671"/>
<dbReference type="SUPFAM" id="SSF50382">
    <property type="entry name" value="Agglutinin"/>
    <property type="match status" value="2"/>
</dbReference>
<accession>A0A6P5X5X1</accession>
<evidence type="ECO:0000259" key="1">
    <source>
        <dbReference type="SMART" id="SM00791"/>
    </source>
</evidence>
<feature type="domain" description="Agglutinin" evidence="1">
    <location>
        <begin position="3"/>
        <end position="168"/>
    </location>
</feature>
<protein>
    <submittedName>
        <fullName evidence="3">Uncharacterized protein LOC111280671</fullName>
    </submittedName>
</protein>
<organism evidence="2 3">
    <name type="scientific">Durio zibethinus</name>
    <name type="common">Durian</name>
    <dbReference type="NCBI Taxonomy" id="66656"/>
    <lineage>
        <taxon>Eukaryota</taxon>
        <taxon>Viridiplantae</taxon>
        <taxon>Streptophyta</taxon>
        <taxon>Embryophyta</taxon>
        <taxon>Tracheophyta</taxon>
        <taxon>Spermatophyta</taxon>
        <taxon>Magnoliopsida</taxon>
        <taxon>eudicotyledons</taxon>
        <taxon>Gunneridae</taxon>
        <taxon>Pentapetalae</taxon>
        <taxon>rosids</taxon>
        <taxon>malvids</taxon>
        <taxon>Malvales</taxon>
        <taxon>Malvaceae</taxon>
        <taxon>Helicteroideae</taxon>
        <taxon>Durio</taxon>
    </lineage>
</organism>
<sequence>MALTLPTFMVLRSDEKNEYLGFIHENGKSDGYLEFSEAQAVSPYAKFEVEMAAGAGKDGMVHIRSCQNNKYWVRTKNLSATETPGEGYWITATASKPEEDQSKESCTLFKPISVDPVTNTVRIIHVQSECYLCLWRLINSNPKPGDRCVLAYYKHFDGNSRDIFTIIDWESLLILPKYVAFKGNNGQYLCLRWIEYHPYLTFATDDIGDSTVPCEIFVTHNGNIRIKPTCSEKFWRLSPNWIWADSDDGATTVNIPVDTLFRPVKVDNRTIALINLANNNFCKSITMEGKTNCLKAAVPSVTRDAQLTVEEPVMTRQIHNVKYKLDYSRVYDERIIVAAKNSASNYSQQSSTLDVKLSYTDTKTSTWKTNFSLKLGAKATIDVNLPLIFEGKIELSGEVQSGIEWGETKTITTVVEVVHKVVVPPMTKVTVDLIATNGKCDVPFSFTQRDTLYNGTTVTTEVQGGTYTGSNYYNISFETKEEKLK</sequence>
<dbReference type="Pfam" id="PF03318">
    <property type="entry name" value="ETX_MTX2"/>
    <property type="match status" value="1"/>
</dbReference>
<dbReference type="InterPro" id="IPR004991">
    <property type="entry name" value="Aerolysin-like"/>
</dbReference>
<dbReference type="Gene3D" id="2.80.10.50">
    <property type="match status" value="2"/>
</dbReference>
<dbReference type="InterPro" id="IPR008998">
    <property type="entry name" value="Agglutinin"/>
</dbReference>